<dbReference type="Proteomes" id="UP001202961">
    <property type="component" value="Unassembled WGS sequence"/>
</dbReference>
<dbReference type="CDD" id="cd03378">
    <property type="entry name" value="beta_CA_cladeC"/>
    <property type="match status" value="1"/>
</dbReference>
<dbReference type="EMBL" id="JAMQBK010000013">
    <property type="protein sequence ID" value="MCM2369757.1"/>
    <property type="molecule type" value="Genomic_DNA"/>
</dbReference>
<dbReference type="InterPro" id="IPR036874">
    <property type="entry name" value="Carbonic_anhydrase_sf"/>
</dbReference>
<evidence type="ECO:0000256" key="1">
    <source>
        <dbReference type="ARBA" id="ARBA00006217"/>
    </source>
</evidence>
<comment type="function">
    <text evidence="6">Reversible hydration of carbon dioxide.</text>
</comment>
<dbReference type="PROSITE" id="PS00704">
    <property type="entry name" value="PROK_CO2_ANHYDRASE_1"/>
    <property type="match status" value="1"/>
</dbReference>
<proteinExistence type="inferred from homology"/>
<dbReference type="SMART" id="SM00947">
    <property type="entry name" value="Pro_CA"/>
    <property type="match status" value="1"/>
</dbReference>
<dbReference type="InterPro" id="IPR001765">
    <property type="entry name" value="Carbonic_anhydrase"/>
</dbReference>
<dbReference type="EC" id="4.2.1.1" evidence="2 6"/>
<comment type="caution">
    <text evidence="7">The sequence shown here is derived from an EMBL/GenBank/DDBJ whole genome shotgun (WGS) entry which is preliminary data.</text>
</comment>
<keyword evidence="8" id="KW-1185">Reference proteome</keyword>
<gene>
    <name evidence="7" type="ORF">NB063_03890</name>
</gene>
<dbReference type="Gene3D" id="3.40.1050.10">
    <property type="entry name" value="Carbonic anhydrase"/>
    <property type="match status" value="1"/>
</dbReference>
<dbReference type="Pfam" id="PF00484">
    <property type="entry name" value="Pro_CA"/>
    <property type="match status" value="1"/>
</dbReference>
<keyword evidence="4 6" id="KW-0456">Lyase</keyword>
<evidence type="ECO:0000313" key="8">
    <source>
        <dbReference type="Proteomes" id="UP001202961"/>
    </source>
</evidence>
<evidence type="ECO:0000256" key="4">
    <source>
        <dbReference type="ARBA" id="ARBA00023239"/>
    </source>
</evidence>
<name>A0ABT0TYT5_9BACT</name>
<dbReference type="PROSITE" id="PS00705">
    <property type="entry name" value="PROK_CO2_ANHYDRASE_2"/>
    <property type="match status" value="1"/>
</dbReference>
<evidence type="ECO:0000256" key="5">
    <source>
        <dbReference type="ARBA" id="ARBA00048348"/>
    </source>
</evidence>
<dbReference type="InterPro" id="IPR015892">
    <property type="entry name" value="Carbonic_anhydrase_CS"/>
</dbReference>
<evidence type="ECO:0000256" key="3">
    <source>
        <dbReference type="ARBA" id="ARBA00022833"/>
    </source>
</evidence>
<keyword evidence="3 6" id="KW-0862">Zinc</keyword>
<comment type="catalytic activity">
    <reaction evidence="5 6">
        <text>hydrogencarbonate + H(+) = CO2 + H2O</text>
        <dbReference type="Rhea" id="RHEA:10748"/>
        <dbReference type="ChEBI" id="CHEBI:15377"/>
        <dbReference type="ChEBI" id="CHEBI:15378"/>
        <dbReference type="ChEBI" id="CHEBI:16526"/>
        <dbReference type="ChEBI" id="CHEBI:17544"/>
        <dbReference type="EC" id="4.2.1.1"/>
    </reaction>
</comment>
<accession>A0ABT0TYT5</accession>
<reference evidence="7 8" key="1">
    <citation type="journal article" date="2022" name="Syst. Appl. Microbiol.">
        <title>Rhodopirellula aestuarii sp. nov., a novel member of the genus Rhodopirellula isolated from brackish sediments collected in the Tagus River estuary, Portugal.</title>
        <authorList>
            <person name="Vitorino I.R."/>
            <person name="Klimek D."/>
            <person name="Calusinska M."/>
            <person name="Lobo-da-Cunha A."/>
            <person name="Vasconcelos V."/>
            <person name="Lage O.M."/>
        </authorList>
    </citation>
    <scope>NUCLEOTIDE SEQUENCE [LARGE SCALE GENOMIC DNA]</scope>
    <source>
        <strain evidence="7 8">ICT_H3.1</strain>
    </source>
</reference>
<dbReference type="SUPFAM" id="SSF53056">
    <property type="entry name" value="beta-carbonic anhydrase, cab"/>
    <property type="match status" value="1"/>
</dbReference>
<dbReference type="PANTHER" id="PTHR11002">
    <property type="entry name" value="CARBONIC ANHYDRASE"/>
    <property type="match status" value="1"/>
</dbReference>
<organism evidence="7 8">
    <name type="scientific">Aporhodopirellula aestuarii</name>
    <dbReference type="NCBI Taxonomy" id="2950107"/>
    <lineage>
        <taxon>Bacteria</taxon>
        <taxon>Pseudomonadati</taxon>
        <taxon>Planctomycetota</taxon>
        <taxon>Planctomycetia</taxon>
        <taxon>Pirellulales</taxon>
        <taxon>Pirellulaceae</taxon>
        <taxon>Aporhodopirellula</taxon>
    </lineage>
</organism>
<evidence type="ECO:0000313" key="7">
    <source>
        <dbReference type="EMBL" id="MCM2369757.1"/>
    </source>
</evidence>
<dbReference type="PANTHER" id="PTHR11002:SF79">
    <property type="entry name" value="CARBONIC ANHYDRASE 2"/>
    <property type="match status" value="1"/>
</dbReference>
<dbReference type="RefSeq" id="WP_250927428.1">
    <property type="nucleotide sequence ID" value="NZ_JAMQBK010000013.1"/>
</dbReference>
<comment type="similarity">
    <text evidence="1 6">Belongs to the beta-class carbonic anhydrase family.</text>
</comment>
<sequence length="231" mass="25214">MNAITPVKTLALCGTLIVLGYSAFPVAGERSPGITDAETAIKRLSEGNSRFIAGESNHPHENYSWRSQLENEQHPWAVLLSCSDSRVPPELIFDQGFGDLFIVRVAGNIVDTDVVASIEYAVDYLDTKLVVVMGHTHCGAVSAAVDSERHEAHEPAEITSLVRRIQPAVSFVDGEDRGETIHRAVHKNVELSVSRLKEVADLERAIEQNGVKIVGAIYDMHTGVVTFDDGR</sequence>
<protein>
    <recommendedName>
        <fullName evidence="2 6">Carbonic anhydrase</fullName>
        <ecNumber evidence="2 6">4.2.1.1</ecNumber>
    </recommendedName>
    <alternativeName>
        <fullName evidence="6">Carbonate dehydratase</fullName>
    </alternativeName>
</protein>
<evidence type="ECO:0000256" key="2">
    <source>
        <dbReference type="ARBA" id="ARBA00012925"/>
    </source>
</evidence>
<evidence type="ECO:0000256" key="6">
    <source>
        <dbReference type="RuleBase" id="RU003956"/>
    </source>
</evidence>